<dbReference type="AlphaFoldDB" id="A0AAP2D6J1"/>
<gene>
    <name evidence="1" type="ORF">KK078_06935</name>
</gene>
<proteinExistence type="predicted"/>
<keyword evidence="2" id="KW-1185">Reference proteome</keyword>
<organism evidence="1 2">
    <name type="scientific">Dawidia soli</name>
    <dbReference type="NCBI Taxonomy" id="2782352"/>
    <lineage>
        <taxon>Bacteria</taxon>
        <taxon>Pseudomonadati</taxon>
        <taxon>Bacteroidota</taxon>
        <taxon>Cytophagia</taxon>
        <taxon>Cytophagales</taxon>
        <taxon>Chryseotaleaceae</taxon>
        <taxon>Dawidia</taxon>
    </lineage>
</organism>
<accession>A0AAP2D6J1</accession>
<evidence type="ECO:0000313" key="2">
    <source>
        <dbReference type="Proteomes" id="UP001319180"/>
    </source>
</evidence>
<reference evidence="1 2" key="1">
    <citation type="submission" date="2021-05" db="EMBL/GenBank/DDBJ databases">
        <title>A Polyphasic approach of four new species of the genus Ohtaekwangia: Ohtaekwangia histidinii sp. nov., Ohtaekwangia cretensis sp. nov., Ohtaekwangia indiensis sp. nov., Ohtaekwangia reichenbachii sp. nov. from diverse environment.</title>
        <authorList>
            <person name="Octaviana S."/>
        </authorList>
    </citation>
    <scope>NUCLEOTIDE SEQUENCE [LARGE SCALE GENOMIC DNA]</scope>
    <source>
        <strain evidence="1 2">PWU37</strain>
    </source>
</reference>
<name>A0AAP2D6J1_9BACT</name>
<evidence type="ECO:0000313" key="1">
    <source>
        <dbReference type="EMBL" id="MBT1686283.1"/>
    </source>
</evidence>
<comment type="caution">
    <text evidence="1">The sequence shown here is derived from an EMBL/GenBank/DDBJ whole genome shotgun (WGS) entry which is preliminary data.</text>
</comment>
<dbReference type="Proteomes" id="UP001319180">
    <property type="component" value="Unassembled WGS sequence"/>
</dbReference>
<sequence length="141" mass="15482">MGAAIKIASGFDGTALEAALEEMILVAASLKEHRRIAVDVVLNDVRGYVARQLSMDVSAQQLEQIQVQLVAFKESNLPPRFCRTVFAEARKRGPGYIHFLNFTQDIHKIVLGVLRSGQLELGIGGFAPSEDWHPGILSVVR</sequence>
<protein>
    <submittedName>
        <fullName evidence="1">Uncharacterized protein</fullName>
    </submittedName>
</protein>
<dbReference type="RefSeq" id="WP_254089523.1">
    <property type="nucleotide sequence ID" value="NZ_JAHESC010000007.1"/>
</dbReference>
<dbReference type="EMBL" id="JAHESC010000007">
    <property type="protein sequence ID" value="MBT1686283.1"/>
    <property type="molecule type" value="Genomic_DNA"/>
</dbReference>